<accession>A0A835H2J6</accession>
<proteinExistence type="predicted"/>
<dbReference type="GO" id="GO:0047134">
    <property type="term" value="F:protein-disulfide reductase [NAD(P)H] activity"/>
    <property type="evidence" value="ECO:0007669"/>
    <property type="project" value="UniProtKB-EC"/>
</dbReference>
<evidence type="ECO:0000256" key="1">
    <source>
        <dbReference type="ARBA" id="ARBA00012612"/>
    </source>
</evidence>
<dbReference type="Gene3D" id="3.40.30.10">
    <property type="entry name" value="Glutaredoxin"/>
    <property type="match status" value="2"/>
</dbReference>
<keyword evidence="10" id="KW-1185">Reference proteome</keyword>
<dbReference type="EC" id="1.8.1.8" evidence="1"/>
<feature type="domain" description="Thioredoxin-like fold" evidence="8">
    <location>
        <begin position="76"/>
        <end position="149"/>
    </location>
</feature>
<dbReference type="InterPro" id="IPR036249">
    <property type="entry name" value="Thioredoxin-like_sf"/>
</dbReference>
<dbReference type="InterPro" id="IPR046349">
    <property type="entry name" value="C1-like_sf"/>
</dbReference>
<comment type="catalytic activity">
    <reaction evidence="6">
        <text>[protein]-dithiol + NADP(+) = [protein]-disulfide + NADPH + H(+)</text>
        <dbReference type="Rhea" id="RHEA:18753"/>
        <dbReference type="Rhea" id="RHEA-COMP:10593"/>
        <dbReference type="Rhea" id="RHEA-COMP:10594"/>
        <dbReference type="ChEBI" id="CHEBI:15378"/>
        <dbReference type="ChEBI" id="CHEBI:29950"/>
        <dbReference type="ChEBI" id="CHEBI:50058"/>
        <dbReference type="ChEBI" id="CHEBI:57783"/>
        <dbReference type="ChEBI" id="CHEBI:58349"/>
        <dbReference type="EC" id="1.8.1.8"/>
    </reaction>
</comment>
<feature type="non-terminal residue" evidence="9">
    <location>
        <position position="1"/>
    </location>
</feature>
<dbReference type="InterPro" id="IPR012336">
    <property type="entry name" value="Thioredoxin-like_fold"/>
</dbReference>
<dbReference type="EMBL" id="JADFTS010000008">
    <property type="protein sequence ID" value="KAF9592036.1"/>
    <property type="molecule type" value="Genomic_DNA"/>
</dbReference>
<dbReference type="Proteomes" id="UP000631114">
    <property type="component" value="Unassembled WGS sequence"/>
</dbReference>
<evidence type="ECO:0000256" key="7">
    <source>
        <dbReference type="SAM" id="Phobius"/>
    </source>
</evidence>
<evidence type="ECO:0000256" key="5">
    <source>
        <dbReference type="ARBA" id="ARBA00047388"/>
    </source>
</evidence>
<keyword evidence="2" id="KW-0677">Repeat</keyword>
<reference evidence="9 10" key="1">
    <citation type="submission" date="2020-10" db="EMBL/GenBank/DDBJ databases">
        <title>The Coptis chinensis genome and diversification of protoberbering-type alkaloids.</title>
        <authorList>
            <person name="Wang B."/>
            <person name="Shu S."/>
            <person name="Song C."/>
            <person name="Liu Y."/>
        </authorList>
    </citation>
    <scope>NUCLEOTIDE SEQUENCE [LARGE SCALE GENOMIC DNA]</scope>
    <source>
        <strain evidence="9">HL-2020</strain>
        <tissue evidence="9">Leaf</tissue>
    </source>
</reference>
<feature type="domain" description="Thioredoxin-like fold" evidence="8">
    <location>
        <begin position="322"/>
        <end position="405"/>
    </location>
</feature>
<sequence length="555" mass="62830">VVMLLQRALCLVEECQNDLQSHGGSGDQTFNHDMLVKAKWMKINFMICNLYSLLQIAISLSATTVISIMVWTMPPVSRKLIEVYSELSSKNDIGIVFVSADRDDEAFNGYFSKMPWLAIPLSETGEKLNELFGVEGIPCLVIIDGSGKVLSDDGVSIISEYGAGAYPFTPERIKELKEEEEKAKKEQTLNTVLVSGSRDFLILNDGTQDKSCRKLIKYFELSALPTLVILGPDGKTLHPNAAEFIEEYGIQTYPFTAEKLAELEEIKKAKLEAQTLESILVEGDRDFVLGKDGKTDFLHLRFQYLNLSSSQIPVSQLVGKNTHWCPPCRAFLLKLIETYHDIKAKDNGFEVIFISSDRDESSFQEYFSTMPWLALPFGDDRKISLSCTFKIHGIPTVIALGPSGKTVTKDARELMMIHGANAYPFTIDRLKEIEVENEEQVKGCPEKIQDSAHIEHELVLSRRMPYICDKCDKEGKVRSYYCGEWDYDLHPKCASLDREMKVQKLTTVRIERKDGPVMVKSVTNLRVVFRSYLEINVLCERVIVIYHLLCYGTYV</sequence>
<keyword evidence="7" id="KW-0472">Membrane</keyword>
<name>A0A835H2J6_9MAGN</name>
<evidence type="ECO:0000256" key="3">
    <source>
        <dbReference type="ARBA" id="ARBA00023002"/>
    </source>
</evidence>
<keyword evidence="7" id="KW-0812">Transmembrane</keyword>
<dbReference type="InterPro" id="IPR052259">
    <property type="entry name" value="Nucleoredoxin-like"/>
</dbReference>
<evidence type="ECO:0000256" key="2">
    <source>
        <dbReference type="ARBA" id="ARBA00022737"/>
    </source>
</evidence>
<evidence type="ECO:0000313" key="10">
    <source>
        <dbReference type="Proteomes" id="UP000631114"/>
    </source>
</evidence>
<evidence type="ECO:0000256" key="6">
    <source>
        <dbReference type="ARBA" id="ARBA00047804"/>
    </source>
</evidence>
<gene>
    <name evidence="9" type="ORF">IFM89_011786</name>
</gene>
<dbReference type="AlphaFoldDB" id="A0A835H2J6"/>
<comment type="caution">
    <text evidence="9">The sequence shown here is derived from an EMBL/GenBank/DDBJ whole genome shotgun (WGS) entry which is preliminary data.</text>
</comment>
<evidence type="ECO:0000256" key="4">
    <source>
        <dbReference type="ARBA" id="ARBA00023027"/>
    </source>
</evidence>
<keyword evidence="3" id="KW-0560">Oxidoreductase</keyword>
<protein>
    <recommendedName>
        <fullName evidence="1">protein-disulfide reductase</fullName>
        <ecNumber evidence="1">1.8.1.8</ecNumber>
    </recommendedName>
</protein>
<dbReference type="OrthoDB" id="409136at2759"/>
<comment type="catalytic activity">
    <reaction evidence="5">
        <text>[protein]-dithiol + NAD(+) = [protein]-disulfide + NADH + H(+)</text>
        <dbReference type="Rhea" id="RHEA:18749"/>
        <dbReference type="Rhea" id="RHEA-COMP:10593"/>
        <dbReference type="Rhea" id="RHEA-COMP:10594"/>
        <dbReference type="ChEBI" id="CHEBI:15378"/>
        <dbReference type="ChEBI" id="CHEBI:29950"/>
        <dbReference type="ChEBI" id="CHEBI:50058"/>
        <dbReference type="ChEBI" id="CHEBI:57540"/>
        <dbReference type="ChEBI" id="CHEBI:57945"/>
        <dbReference type="EC" id="1.8.1.8"/>
    </reaction>
</comment>
<keyword evidence="7" id="KW-1133">Transmembrane helix</keyword>
<dbReference type="SUPFAM" id="SSF57889">
    <property type="entry name" value="Cysteine-rich domain"/>
    <property type="match status" value="1"/>
</dbReference>
<evidence type="ECO:0000313" key="9">
    <source>
        <dbReference type="EMBL" id="KAF9592036.1"/>
    </source>
</evidence>
<keyword evidence="4" id="KW-0520">NAD</keyword>
<evidence type="ECO:0000259" key="8">
    <source>
        <dbReference type="Pfam" id="PF13905"/>
    </source>
</evidence>
<feature type="transmembrane region" description="Helical" evidence="7">
    <location>
        <begin position="50"/>
        <end position="71"/>
    </location>
</feature>
<dbReference type="Pfam" id="PF13905">
    <property type="entry name" value="Thioredoxin_8"/>
    <property type="match status" value="2"/>
</dbReference>
<dbReference type="PANTHER" id="PTHR13871">
    <property type="entry name" value="THIOREDOXIN"/>
    <property type="match status" value="1"/>
</dbReference>
<dbReference type="PANTHER" id="PTHR13871:SF104">
    <property type="entry name" value="NUCLEOREDOXIN 1 ISOFORM X1-RELATED"/>
    <property type="match status" value="1"/>
</dbReference>
<organism evidence="9 10">
    <name type="scientific">Coptis chinensis</name>
    <dbReference type="NCBI Taxonomy" id="261450"/>
    <lineage>
        <taxon>Eukaryota</taxon>
        <taxon>Viridiplantae</taxon>
        <taxon>Streptophyta</taxon>
        <taxon>Embryophyta</taxon>
        <taxon>Tracheophyta</taxon>
        <taxon>Spermatophyta</taxon>
        <taxon>Magnoliopsida</taxon>
        <taxon>Ranunculales</taxon>
        <taxon>Ranunculaceae</taxon>
        <taxon>Coptidoideae</taxon>
        <taxon>Coptis</taxon>
    </lineage>
</organism>
<dbReference type="SUPFAM" id="SSF52833">
    <property type="entry name" value="Thioredoxin-like"/>
    <property type="match status" value="2"/>
</dbReference>